<dbReference type="PANTHER" id="PTHR44154">
    <property type="entry name" value="QUINONE OXIDOREDUCTASE"/>
    <property type="match status" value="1"/>
</dbReference>
<dbReference type="Proteomes" id="UP000199199">
    <property type="component" value="Unassembled WGS sequence"/>
</dbReference>
<dbReference type="GO" id="GO:0030554">
    <property type="term" value="F:adenyl nucleotide binding"/>
    <property type="evidence" value="ECO:0007669"/>
    <property type="project" value="UniProtKB-ARBA"/>
</dbReference>
<dbReference type="OrthoDB" id="146629at2157"/>
<name>A0A1I6SKQ1_9EURY</name>
<dbReference type="InterPro" id="IPR036291">
    <property type="entry name" value="NAD(P)-bd_dom_sf"/>
</dbReference>
<dbReference type="RefSeq" id="WP_092905165.1">
    <property type="nucleotide sequence ID" value="NZ_FOZS01000002.1"/>
</dbReference>
<dbReference type="Gene3D" id="3.90.180.10">
    <property type="entry name" value="Medium-chain alcohol dehydrogenases, catalytic domain"/>
    <property type="match status" value="1"/>
</dbReference>
<keyword evidence="4" id="KW-1185">Reference proteome</keyword>
<dbReference type="InterPro" id="IPR051603">
    <property type="entry name" value="Zinc-ADH_QOR/CCCR"/>
</dbReference>
<dbReference type="Pfam" id="PF08240">
    <property type="entry name" value="ADH_N"/>
    <property type="match status" value="1"/>
</dbReference>
<dbReference type="SUPFAM" id="SSF51735">
    <property type="entry name" value="NAD(P)-binding Rossmann-fold domains"/>
    <property type="match status" value="1"/>
</dbReference>
<dbReference type="GO" id="GO:0044281">
    <property type="term" value="P:small molecule metabolic process"/>
    <property type="evidence" value="ECO:0007669"/>
    <property type="project" value="UniProtKB-ARBA"/>
</dbReference>
<dbReference type="InterPro" id="IPR011032">
    <property type="entry name" value="GroES-like_sf"/>
</dbReference>
<evidence type="ECO:0000256" key="1">
    <source>
        <dbReference type="ARBA" id="ARBA00022857"/>
    </source>
</evidence>
<dbReference type="GO" id="GO:0016616">
    <property type="term" value="F:oxidoreductase activity, acting on the CH-OH group of donors, NAD or NADP as acceptor"/>
    <property type="evidence" value="ECO:0007669"/>
    <property type="project" value="UniProtKB-ARBA"/>
</dbReference>
<organism evidence="3 4">
    <name type="scientific">Halostagnicola kamekurae</name>
    <dbReference type="NCBI Taxonomy" id="619731"/>
    <lineage>
        <taxon>Archaea</taxon>
        <taxon>Methanobacteriati</taxon>
        <taxon>Methanobacteriota</taxon>
        <taxon>Stenosarchaea group</taxon>
        <taxon>Halobacteria</taxon>
        <taxon>Halobacteriales</taxon>
        <taxon>Natrialbaceae</taxon>
        <taxon>Halostagnicola</taxon>
    </lineage>
</organism>
<dbReference type="EMBL" id="FOZS01000002">
    <property type="protein sequence ID" value="SFS77523.1"/>
    <property type="molecule type" value="Genomic_DNA"/>
</dbReference>
<sequence length="318" mass="33526">MRAVRYHEHGDADVLELEEIPTPEPDEDEVLVEVGAAGINPVDTYFREGSYAPAELPWIPGSDFAGTVEAVGDEVTAFEPGDRVFGTGLGKDIPGTCAEYAASPTDRIATLPDGVSLETGAALGVPAVTAWRSLIDHAELEPAERCLVHGGSGGVGHAAVQIAAATGAEVTTTAAPEYHEKLESLGADVVLDYAREDLEDAVITAGAPDVILDHRLDDYLQFDANVATQGTRVVGIGNTVPEAGFSNVPAARSKELRIHLISMFNTSDLAAVLRRVATLLSSGELSPEIDRTYDLSEVPEAHEAVLSESFFGKLVVTP</sequence>
<evidence type="ECO:0000313" key="4">
    <source>
        <dbReference type="Proteomes" id="UP000199199"/>
    </source>
</evidence>
<dbReference type="AlphaFoldDB" id="A0A1I6SKQ1"/>
<dbReference type="InterPro" id="IPR013154">
    <property type="entry name" value="ADH-like_N"/>
</dbReference>
<evidence type="ECO:0000259" key="2">
    <source>
        <dbReference type="SMART" id="SM00829"/>
    </source>
</evidence>
<feature type="domain" description="Enoyl reductase (ER)" evidence="2">
    <location>
        <begin position="10"/>
        <end position="316"/>
    </location>
</feature>
<evidence type="ECO:0000313" key="3">
    <source>
        <dbReference type="EMBL" id="SFS77523.1"/>
    </source>
</evidence>
<protein>
    <submittedName>
        <fullName evidence="3">NADPH2:quinone reductase</fullName>
    </submittedName>
</protein>
<dbReference type="SUPFAM" id="SSF50129">
    <property type="entry name" value="GroES-like"/>
    <property type="match status" value="1"/>
</dbReference>
<accession>A0A1I6SKQ1</accession>
<dbReference type="PANTHER" id="PTHR44154:SF1">
    <property type="entry name" value="QUINONE OXIDOREDUCTASE"/>
    <property type="match status" value="1"/>
</dbReference>
<dbReference type="SMART" id="SM00829">
    <property type="entry name" value="PKS_ER"/>
    <property type="match status" value="1"/>
</dbReference>
<keyword evidence="1" id="KW-0521">NADP</keyword>
<dbReference type="InterPro" id="IPR020843">
    <property type="entry name" value="ER"/>
</dbReference>
<gene>
    <name evidence="3" type="ORF">SAMN04488556_2754</name>
</gene>
<dbReference type="GO" id="GO:0043168">
    <property type="term" value="F:anion binding"/>
    <property type="evidence" value="ECO:0007669"/>
    <property type="project" value="UniProtKB-ARBA"/>
</dbReference>
<dbReference type="Gene3D" id="3.40.50.720">
    <property type="entry name" value="NAD(P)-binding Rossmann-like Domain"/>
    <property type="match status" value="1"/>
</dbReference>
<proteinExistence type="predicted"/>
<reference evidence="4" key="1">
    <citation type="submission" date="2016-10" db="EMBL/GenBank/DDBJ databases">
        <authorList>
            <person name="Varghese N."/>
            <person name="Submissions S."/>
        </authorList>
    </citation>
    <scope>NUCLEOTIDE SEQUENCE [LARGE SCALE GENOMIC DNA]</scope>
    <source>
        <strain evidence="4">DSM 22427</strain>
    </source>
</reference>
<dbReference type="Pfam" id="PF13602">
    <property type="entry name" value="ADH_zinc_N_2"/>
    <property type="match status" value="1"/>
</dbReference>
<dbReference type="CDD" id="cd08253">
    <property type="entry name" value="zeta_crystallin"/>
    <property type="match status" value="1"/>
</dbReference>